<comment type="caution">
    <text evidence="2">The sequence shown here is derived from an EMBL/GenBank/DDBJ whole genome shotgun (WGS) entry which is preliminary data.</text>
</comment>
<reference evidence="2 3" key="1">
    <citation type="journal article" date="2023" name="Sci. Data">
        <title>Genome assembly of the Korean intertidal mud-creeper Batillaria attramentaria.</title>
        <authorList>
            <person name="Patra A.K."/>
            <person name="Ho P.T."/>
            <person name="Jun S."/>
            <person name="Lee S.J."/>
            <person name="Kim Y."/>
            <person name="Won Y.J."/>
        </authorList>
    </citation>
    <scope>NUCLEOTIDE SEQUENCE [LARGE SCALE GENOMIC DNA]</scope>
    <source>
        <strain evidence="2">Wonlab-2016</strain>
    </source>
</reference>
<gene>
    <name evidence="2" type="ORF">BaRGS_00037691</name>
</gene>
<proteinExistence type="predicted"/>
<accession>A0ABD0J7U8</accession>
<organism evidence="2 3">
    <name type="scientific">Batillaria attramentaria</name>
    <dbReference type="NCBI Taxonomy" id="370345"/>
    <lineage>
        <taxon>Eukaryota</taxon>
        <taxon>Metazoa</taxon>
        <taxon>Spiralia</taxon>
        <taxon>Lophotrochozoa</taxon>
        <taxon>Mollusca</taxon>
        <taxon>Gastropoda</taxon>
        <taxon>Caenogastropoda</taxon>
        <taxon>Sorbeoconcha</taxon>
        <taxon>Cerithioidea</taxon>
        <taxon>Batillariidae</taxon>
        <taxon>Batillaria</taxon>
    </lineage>
</organism>
<protein>
    <submittedName>
        <fullName evidence="2">Uncharacterized protein</fullName>
    </submittedName>
</protein>
<evidence type="ECO:0000256" key="1">
    <source>
        <dbReference type="SAM" id="MobiDB-lite"/>
    </source>
</evidence>
<evidence type="ECO:0000313" key="3">
    <source>
        <dbReference type="Proteomes" id="UP001519460"/>
    </source>
</evidence>
<keyword evidence="3" id="KW-1185">Reference proteome</keyword>
<feature type="region of interest" description="Disordered" evidence="1">
    <location>
        <begin position="1"/>
        <end position="43"/>
    </location>
</feature>
<dbReference type="Proteomes" id="UP001519460">
    <property type="component" value="Unassembled WGS sequence"/>
</dbReference>
<sequence length="80" mass="8868">MHPNLERDATNPMRPAEVSLLFHPRTPGGELSPRCRRRKNHPLPGETNTACVVRVHVLLHSLTGPIVGYGSKPECECFSV</sequence>
<dbReference type="AlphaFoldDB" id="A0ABD0J7U8"/>
<name>A0ABD0J7U8_9CAEN</name>
<dbReference type="EMBL" id="JACVVK020000576">
    <property type="protein sequence ID" value="KAK7465112.1"/>
    <property type="molecule type" value="Genomic_DNA"/>
</dbReference>
<evidence type="ECO:0000313" key="2">
    <source>
        <dbReference type="EMBL" id="KAK7465112.1"/>
    </source>
</evidence>